<feature type="transmembrane region" description="Helical" evidence="1">
    <location>
        <begin position="48"/>
        <end position="67"/>
    </location>
</feature>
<dbReference type="Proteomes" id="UP000678895">
    <property type="component" value="Unassembled WGS sequence"/>
</dbReference>
<dbReference type="NCBIfam" id="TIGR04086">
    <property type="entry name" value="TIGR04086_membr"/>
    <property type="match status" value="1"/>
</dbReference>
<protein>
    <recommendedName>
        <fullName evidence="4">TIGR04086 family membrane protein</fullName>
    </recommendedName>
</protein>
<keyword evidence="1" id="KW-0472">Membrane</keyword>
<reference evidence="2" key="1">
    <citation type="submission" date="2021-03" db="EMBL/GenBank/DDBJ databases">
        <title>Antimicrobial resistance genes in bacteria isolated from Japanese honey, and their potential for conferring macrolide and lincosamide resistance in the American foulbrood pathogen Paenibacillus larvae.</title>
        <authorList>
            <person name="Okamoto M."/>
            <person name="Kumagai M."/>
            <person name="Kanamori H."/>
            <person name="Takamatsu D."/>
        </authorList>
    </citation>
    <scope>NUCLEOTIDE SEQUENCE</scope>
    <source>
        <strain evidence="2">J41TS4</strain>
    </source>
</reference>
<name>A0A919Y4Y7_9BACL</name>
<dbReference type="InterPro" id="IPR023804">
    <property type="entry name" value="DUF3792_TM"/>
</dbReference>
<comment type="caution">
    <text evidence="2">The sequence shown here is derived from an EMBL/GenBank/DDBJ whole genome shotgun (WGS) entry which is preliminary data.</text>
</comment>
<organism evidence="2 3">
    <name type="scientific">Paenibacillus apis</name>
    <dbReference type="NCBI Taxonomy" id="1792174"/>
    <lineage>
        <taxon>Bacteria</taxon>
        <taxon>Bacillati</taxon>
        <taxon>Bacillota</taxon>
        <taxon>Bacilli</taxon>
        <taxon>Bacillales</taxon>
        <taxon>Paenibacillaceae</taxon>
        <taxon>Paenibacillus</taxon>
    </lineage>
</organism>
<dbReference type="AlphaFoldDB" id="A0A919Y4Y7"/>
<keyword evidence="3" id="KW-1185">Reference proteome</keyword>
<sequence length="129" mass="14155">MHIIRRLFSLRITHPTLSGLWYAFFWMMIGALILSLLLHASLMEEDQLSLYTYIVHGIALLFGGLISGKRSGKKGLYQGAITGLFYSILLLLISFLALDHSIGLANLVLILPAILIASAGGVFGVNLRK</sequence>
<feature type="transmembrane region" description="Helical" evidence="1">
    <location>
        <begin position="20"/>
        <end position="42"/>
    </location>
</feature>
<keyword evidence="1" id="KW-1133">Transmembrane helix</keyword>
<feature type="transmembrane region" description="Helical" evidence="1">
    <location>
        <begin position="79"/>
        <end position="98"/>
    </location>
</feature>
<dbReference type="EMBL" id="BORS01000022">
    <property type="protein sequence ID" value="GIO44732.1"/>
    <property type="molecule type" value="Genomic_DNA"/>
</dbReference>
<proteinExistence type="predicted"/>
<evidence type="ECO:0000256" key="1">
    <source>
        <dbReference type="SAM" id="Phobius"/>
    </source>
</evidence>
<accession>A0A919Y4Y7</accession>
<evidence type="ECO:0000313" key="2">
    <source>
        <dbReference type="EMBL" id="GIO44732.1"/>
    </source>
</evidence>
<gene>
    <name evidence="2" type="ORF">J41TS4_44900</name>
</gene>
<keyword evidence="1" id="KW-0812">Transmembrane</keyword>
<evidence type="ECO:0000313" key="3">
    <source>
        <dbReference type="Proteomes" id="UP000678895"/>
    </source>
</evidence>
<evidence type="ECO:0008006" key="4">
    <source>
        <dbReference type="Google" id="ProtNLM"/>
    </source>
</evidence>
<dbReference type="RefSeq" id="WP_301630636.1">
    <property type="nucleotide sequence ID" value="NZ_BORS01000022.1"/>
</dbReference>
<dbReference type="Pfam" id="PF12670">
    <property type="entry name" value="DUF3792"/>
    <property type="match status" value="1"/>
</dbReference>
<feature type="transmembrane region" description="Helical" evidence="1">
    <location>
        <begin position="104"/>
        <end position="127"/>
    </location>
</feature>